<comment type="caution">
    <text evidence="2">The sequence shown here is derived from an EMBL/GenBank/DDBJ whole genome shotgun (WGS) entry which is preliminary data.</text>
</comment>
<accession>A0A373A2A6</accession>
<organism evidence="2 3">
    <name type="scientific">Kitasatospora xanthocidica</name>
    <dbReference type="NCBI Taxonomy" id="83382"/>
    <lineage>
        <taxon>Bacteria</taxon>
        <taxon>Bacillati</taxon>
        <taxon>Actinomycetota</taxon>
        <taxon>Actinomycetes</taxon>
        <taxon>Kitasatosporales</taxon>
        <taxon>Streptomycetaceae</taxon>
        <taxon>Kitasatospora</taxon>
    </lineage>
</organism>
<gene>
    <name evidence="2" type="ORF">DR950_35055</name>
</gene>
<sequence length="186" mass="20010">MDEQGETAYAPMADEPAADERVELAYTPTVADFREALAARSRATRAGRRQRAFLYLLVVCGPLIAALDLSTGKGIGFPPVFMVLAALALLLWLPRLQAGQFHKLTADKGEFTATVAASGVTITNRHSTSTLTWQAVPHHVETPGLFVLLSNDKNNSCLAVLPKRGTADPDRLRAVLDRHAPAPARG</sequence>
<keyword evidence="1" id="KW-0812">Transmembrane</keyword>
<keyword evidence="3" id="KW-1185">Reference proteome</keyword>
<proteinExistence type="predicted"/>
<evidence type="ECO:0000313" key="3">
    <source>
        <dbReference type="Proteomes" id="UP000263377"/>
    </source>
</evidence>
<evidence type="ECO:0000256" key="1">
    <source>
        <dbReference type="SAM" id="Phobius"/>
    </source>
</evidence>
<name>A0A373A2A6_9ACTN</name>
<evidence type="ECO:0000313" key="2">
    <source>
        <dbReference type="EMBL" id="RGD62278.1"/>
    </source>
</evidence>
<keyword evidence="1" id="KW-0472">Membrane</keyword>
<reference evidence="2 3" key="1">
    <citation type="submission" date="2018-08" db="EMBL/GenBank/DDBJ databases">
        <title>Diversity &amp; Physiological Properties of Lignin-Decomposing Actinobacteria from Soil.</title>
        <authorList>
            <person name="Roh S.G."/>
            <person name="Kim S.B."/>
        </authorList>
    </citation>
    <scope>NUCLEOTIDE SEQUENCE [LARGE SCALE GENOMIC DNA]</scope>
    <source>
        <strain evidence="2 3">MMS17-GH009</strain>
    </source>
</reference>
<dbReference type="RefSeq" id="WP_117490641.1">
    <property type="nucleotide sequence ID" value="NZ_QVIG01000001.1"/>
</dbReference>
<feature type="transmembrane region" description="Helical" evidence="1">
    <location>
        <begin position="75"/>
        <end position="93"/>
    </location>
</feature>
<protein>
    <submittedName>
        <fullName evidence="2">YcxB family protein</fullName>
    </submittedName>
</protein>
<feature type="transmembrane region" description="Helical" evidence="1">
    <location>
        <begin position="52"/>
        <end position="69"/>
    </location>
</feature>
<dbReference type="Proteomes" id="UP000263377">
    <property type="component" value="Unassembled WGS sequence"/>
</dbReference>
<keyword evidence="1" id="KW-1133">Transmembrane helix</keyword>
<dbReference type="EMBL" id="QVIG01000001">
    <property type="protein sequence ID" value="RGD62278.1"/>
    <property type="molecule type" value="Genomic_DNA"/>
</dbReference>
<dbReference type="AlphaFoldDB" id="A0A373A2A6"/>